<sequence length="572" mass="64384">MFEQQDSQPIIQHWSASVKELFYEHATTDASSDLPSISSSDEPELLQDSPFSSLPEDVIVCVLVHCDLRDIAACMAVCRLLRVMIQSQTYLLRYRILLAANGMVDGPSGHSNKLAMLQDHCSRVASAGTYCNSHSGGHYLVRLSMADEERLVAPAFGGTISYVTMKKAQGVAEIHEPSPIPANRTVNHWFVPFALFPEGEVYKVSADTTQNLLLVVQHLRDGKTEWDLKVHIRSLSDPSACHPRASSPILYTAASGRQFKGVYSIQIHKQYVAWGLWSDPKVVDSRIELWDWENGLFVWRCDFGPKVSFSLLDSTHIVVAADHWDHLCVYRVTGHIRVTRDILRLDLPFHNRRVRVQESSIPVSPADAPFWPDPALRIILVAYSRKRDGRRSGGIIIPYATFLRWLDRIPVLDGTLSSYHSILEWEQWGPSGSALLGSPFGVHPSAMDSTYPYGSRVPFLASVRGSPQHIQVITVDLNPNGQKLAGNPYIIIPSYLRRTASRDARVWTSHVQMRHVVYSSSREEPDPELWYPCIIAHPYGLIELFYHTVGPDAAASQQVGFRIHILDEDRHR</sequence>
<name>A0A371DWW9_9APHY</name>
<evidence type="ECO:0000313" key="3">
    <source>
        <dbReference type="Proteomes" id="UP000256964"/>
    </source>
</evidence>
<dbReference type="Gene3D" id="1.20.1280.50">
    <property type="match status" value="1"/>
</dbReference>
<organism evidence="2 3">
    <name type="scientific">Lentinus brumalis</name>
    <dbReference type="NCBI Taxonomy" id="2498619"/>
    <lineage>
        <taxon>Eukaryota</taxon>
        <taxon>Fungi</taxon>
        <taxon>Dikarya</taxon>
        <taxon>Basidiomycota</taxon>
        <taxon>Agaricomycotina</taxon>
        <taxon>Agaricomycetes</taxon>
        <taxon>Polyporales</taxon>
        <taxon>Polyporaceae</taxon>
        <taxon>Lentinus</taxon>
    </lineage>
</organism>
<proteinExistence type="predicted"/>
<dbReference type="AlphaFoldDB" id="A0A371DWW9"/>
<feature type="domain" description="F-box" evidence="1">
    <location>
        <begin position="48"/>
        <end position="94"/>
    </location>
</feature>
<dbReference type="InterPro" id="IPR036047">
    <property type="entry name" value="F-box-like_dom_sf"/>
</dbReference>
<dbReference type="Pfam" id="PF12937">
    <property type="entry name" value="F-box-like"/>
    <property type="match status" value="1"/>
</dbReference>
<keyword evidence="3" id="KW-1185">Reference proteome</keyword>
<evidence type="ECO:0000259" key="1">
    <source>
        <dbReference type="PROSITE" id="PS50181"/>
    </source>
</evidence>
<dbReference type="SUPFAM" id="SSF81383">
    <property type="entry name" value="F-box domain"/>
    <property type="match status" value="1"/>
</dbReference>
<dbReference type="SMART" id="SM00256">
    <property type="entry name" value="FBOX"/>
    <property type="match status" value="1"/>
</dbReference>
<accession>A0A371DWW9</accession>
<protein>
    <recommendedName>
        <fullName evidence="1">F-box domain-containing protein</fullName>
    </recommendedName>
</protein>
<dbReference type="OrthoDB" id="2745718at2759"/>
<dbReference type="Proteomes" id="UP000256964">
    <property type="component" value="Unassembled WGS sequence"/>
</dbReference>
<dbReference type="PROSITE" id="PS50181">
    <property type="entry name" value="FBOX"/>
    <property type="match status" value="1"/>
</dbReference>
<dbReference type="EMBL" id="KZ857379">
    <property type="protein sequence ID" value="RDX57049.1"/>
    <property type="molecule type" value="Genomic_DNA"/>
</dbReference>
<dbReference type="CDD" id="cd09917">
    <property type="entry name" value="F-box_SF"/>
    <property type="match status" value="1"/>
</dbReference>
<dbReference type="InterPro" id="IPR001810">
    <property type="entry name" value="F-box_dom"/>
</dbReference>
<reference evidence="2 3" key="1">
    <citation type="journal article" date="2018" name="Biotechnol. Biofuels">
        <title>Integrative visual omics of the white-rot fungus Polyporus brumalis exposes the biotechnological potential of its oxidative enzymes for delignifying raw plant biomass.</title>
        <authorList>
            <person name="Miyauchi S."/>
            <person name="Rancon A."/>
            <person name="Drula E."/>
            <person name="Hage H."/>
            <person name="Chaduli D."/>
            <person name="Favel A."/>
            <person name="Grisel S."/>
            <person name="Henrissat B."/>
            <person name="Herpoel-Gimbert I."/>
            <person name="Ruiz-Duenas F.J."/>
            <person name="Chevret D."/>
            <person name="Hainaut M."/>
            <person name="Lin J."/>
            <person name="Wang M."/>
            <person name="Pangilinan J."/>
            <person name="Lipzen A."/>
            <person name="Lesage-Meessen L."/>
            <person name="Navarro D."/>
            <person name="Riley R."/>
            <person name="Grigoriev I.V."/>
            <person name="Zhou S."/>
            <person name="Raouche S."/>
            <person name="Rosso M.N."/>
        </authorList>
    </citation>
    <scope>NUCLEOTIDE SEQUENCE [LARGE SCALE GENOMIC DNA]</scope>
    <source>
        <strain evidence="2 3">BRFM 1820</strain>
    </source>
</reference>
<evidence type="ECO:0000313" key="2">
    <source>
        <dbReference type="EMBL" id="RDX57049.1"/>
    </source>
</evidence>
<gene>
    <name evidence="2" type="ORF">OH76DRAFT_9928</name>
</gene>